<reference evidence="8 9" key="1">
    <citation type="submission" date="2018-03" db="EMBL/GenBank/DDBJ databases">
        <title>The draft genome of Mesorhizobium soli JCM 19897.</title>
        <authorList>
            <person name="Li L."/>
            <person name="Liu L."/>
            <person name="Liang L."/>
            <person name="Wang T."/>
            <person name="Zhang X."/>
        </authorList>
    </citation>
    <scope>NUCLEOTIDE SEQUENCE [LARGE SCALE GENOMIC DNA]</scope>
    <source>
        <strain evidence="8 9">JCM 19897</strain>
    </source>
</reference>
<dbReference type="InterPro" id="IPR027417">
    <property type="entry name" value="P-loop_NTPase"/>
</dbReference>
<keyword evidence="9" id="KW-1185">Reference proteome</keyword>
<evidence type="ECO:0000256" key="3">
    <source>
        <dbReference type="ARBA" id="ARBA00023186"/>
    </source>
</evidence>
<dbReference type="AlphaFoldDB" id="A0A2P7SMP8"/>
<evidence type="ECO:0000256" key="4">
    <source>
        <dbReference type="ARBA" id="ARBA00034320"/>
    </source>
</evidence>
<comment type="similarity">
    <text evidence="4">Belongs to the SIMIBI class G3E GTPase family. ZNG1 subfamily.</text>
</comment>
<sequence>MTASATRVPCTVVTGFLGAGKTTLIRNILENANGKRLALIVNEFGDVGVDGEILKSCGIDACPEENIVELANGCLCCTVADDFVPALDEILSREPKVDHILIETSGLALPKPLVQAFQWPSVKSRVTVDGVVAVVDGAALAAGQVASDMDALQAQREEDETLDHDDPVEEVFQDQVACADLIILSKSDLIDADGSARAHATIGEHLARAVKVVPTSHGKVDPSVLLGLGLAVEDDIENRKTLHDGMLDHEHDDFDSFIVELPAIASPEDLADRVAAAAEQENVLRVKGFVDVAGKPMRLLVQAVGPRVNHYFDRAWTPAEDRRSRLVVIGLKGLNREAIERILAN</sequence>
<keyword evidence="2" id="KW-0378">Hydrolase</keyword>
<dbReference type="GO" id="GO:0009236">
    <property type="term" value="P:cobalamin biosynthetic process"/>
    <property type="evidence" value="ECO:0007669"/>
    <property type="project" value="InterPro"/>
</dbReference>
<comment type="caution">
    <text evidence="8">The sequence shown here is derived from an EMBL/GenBank/DDBJ whole genome shotgun (WGS) entry which is preliminary data.</text>
</comment>
<dbReference type="PANTHER" id="PTHR13748:SF62">
    <property type="entry name" value="COBW DOMAIN-CONTAINING PROTEIN"/>
    <property type="match status" value="1"/>
</dbReference>
<name>A0A2P7SMP8_9HYPH</name>
<dbReference type="Proteomes" id="UP000240653">
    <property type="component" value="Unassembled WGS sequence"/>
</dbReference>
<dbReference type="Gene3D" id="3.40.50.300">
    <property type="entry name" value="P-loop containing nucleotide triphosphate hydrolases"/>
    <property type="match status" value="1"/>
</dbReference>
<dbReference type="SUPFAM" id="SSF90002">
    <property type="entry name" value="Hypothetical protein YjiA, C-terminal domain"/>
    <property type="match status" value="1"/>
</dbReference>
<dbReference type="NCBIfam" id="TIGR02475">
    <property type="entry name" value="CobW"/>
    <property type="match status" value="1"/>
</dbReference>
<evidence type="ECO:0000313" key="8">
    <source>
        <dbReference type="EMBL" id="PSJ63770.1"/>
    </source>
</evidence>
<dbReference type="RefSeq" id="WP_106722123.1">
    <property type="nucleotide sequence ID" value="NZ_PXYL01000001.1"/>
</dbReference>
<dbReference type="Gene3D" id="3.30.1220.10">
    <property type="entry name" value="CobW-like, C-terminal domain"/>
    <property type="match status" value="1"/>
</dbReference>
<dbReference type="GO" id="GO:0016787">
    <property type="term" value="F:hydrolase activity"/>
    <property type="evidence" value="ECO:0007669"/>
    <property type="project" value="UniProtKB-KW"/>
</dbReference>
<evidence type="ECO:0000313" key="9">
    <source>
        <dbReference type="Proteomes" id="UP000240653"/>
    </source>
</evidence>
<dbReference type="GO" id="GO:0005737">
    <property type="term" value="C:cytoplasm"/>
    <property type="evidence" value="ECO:0007669"/>
    <property type="project" value="TreeGrafter"/>
</dbReference>
<dbReference type="Pfam" id="PF07683">
    <property type="entry name" value="CobW_C"/>
    <property type="match status" value="1"/>
</dbReference>
<dbReference type="OrthoDB" id="9808822at2"/>
<gene>
    <name evidence="8" type="primary">cobW</name>
    <name evidence="8" type="ORF">C7I85_01185</name>
</gene>
<comment type="catalytic activity">
    <reaction evidence="6">
        <text>GTP + H2O = GDP + phosphate + H(+)</text>
        <dbReference type="Rhea" id="RHEA:19669"/>
        <dbReference type="ChEBI" id="CHEBI:15377"/>
        <dbReference type="ChEBI" id="CHEBI:15378"/>
        <dbReference type="ChEBI" id="CHEBI:37565"/>
        <dbReference type="ChEBI" id="CHEBI:43474"/>
        <dbReference type="ChEBI" id="CHEBI:58189"/>
    </reaction>
    <physiologicalReaction direction="left-to-right" evidence="6">
        <dbReference type="Rhea" id="RHEA:19670"/>
    </physiologicalReaction>
</comment>
<evidence type="ECO:0000256" key="2">
    <source>
        <dbReference type="ARBA" id="ARBA00022801"/>
    </source>
</evidence>
<evidence type="ECO:0000256" key="5">
    <source>
        <dbReference type="ARBA" id="ARBA00045658"/>
    </source>
</evidence>
<dbReference type="InterPro" id="IPR051316">
    <property type="entry name" value="Zinc-reg_GTPase_activator"/>
</dbReference>
<dbReference type="InterPro" id="IPR011629">
    <property type="entry name" value="CobW-like_C"/>
</dbReference>
<keyword evidence="3" id="KW-0143">Chaperone</keyword>
<keyword evidence="1" id="KW-0547">Nucleotide-binding</keyword>
<feature type="domain" description="CobW C-terminal" evidence="7">
    <location>
        <begin position="254"/>
        <end position="345"/>
    </location>
</feature>
<dbReference type="InterPro" id="IPR036627">
    <property type="entry name" value="CobW-likC_sf"/>
</dbReference>
<evidence type="ECO:0000256" key="6">
    <source>
        <dbReference type="ARBA" id="ARBA00049117"/>
    </source>
</evidence>
<proteinExistence type="inferred from homology"/>
<protein>
    <submittedName>
        <fullName evidence="8">Cobalamin biosynthesis protein CobW</fullName>
    </submittedName>
</protein>
<dbReference type="CDD" id="cd03112">
    <property type="entry name" value="CobW-like"/>
    <property type="match status" value="1"/>
</dbReference>
<dbReference type="InterPro" id="IPR003495">
    <property type="entry name" value="CobW/HypB/UreG_nucleotide-bd"/>
</dbReference>
<dbReference type="PANTHER" id="PTHR13748">
    <property type="entry name" value="COBW-RELATED"/>
    <property type="match status" value="1"/>
</dbReference>
<comment type="function">
    <text evidence="5">Zinc chaperone that directly transfers zinc cofactor to target proteins, thereby activating them. Zinc is transferred from the CXCC motif in the GTPase domain to the zinc binding site in target proteins in a process requiring GTP hydrolysis.</text>
</comment>
<dbReference type="SMART" id="SM00833">
    <property type="entry name" value="CobW_C"/>
    <property type="match status" value="1"/>
</dbReference>
<accession>A0A2P7SMP8</accession>
<evidence type="ECO:0000256" key="1">
    <source>
        <dbReference type="ARBA" id="ARBA00022741"/>
    </source>
</evidence>
<evidence type="ECO:0000259" key="7">
    <source>
        <dbReference type="SMART" id="SM00833"/>
    </source>
</evidence>
<dbReference type="InterPro" id="IPR012824">
    <property type="entry name" value="CobW"/>
</dbReference>
<dbReference type="Pfam" id="PF02492">
    <property type="entry name" value="cobW"/>
    <property type="match status" value="1"/>
</dbReference>
<dbReference type="SUPFAM" id="SSF52540">
    <property type="entry name" value="P-loop containing nucleoside triphosphate hydrolases"/>
    <property type="match status" value="1"/>
</dbReference>
<dbReference type="EMBL" id="PXYL01000001">
    <property type="protein sequence ID" value="PSJ63770.1"/>
    <property type="molecule type" value="Genomic_DNA"/>
</dbReference>
<organism evidence="8 9">
    <name type="scientific">Pseudaminobacter soli</name>
    <name type="common">ex Li et al. 2025</name>
    <dbReference type="NCBI Taxonomy" id="1295366"/>
    <lineage>
        <taxon>Bacteria</taxon>
        <taxon>Pseudomonadati</taxon>
        <taxon>Pseudomonadota</taxon>
        <taxon>Alphaproteobacteria</taxon>
        <taxon>Hyphomicrobiales</taxon>
        <taxon>Phyllobacteriaceae</taxon>
        <taxon>Pseudaminobacter</taxon>
    </lineage>
</organism>
<dbReference type="GO" id="GO:0000166">
    <property type="term" value="F:nucleotide binding"/>
    <property type="evidence" value="ECO:0007669"/>
    <property type="project" value="UniProtKB-KW"/>
</dbReference>